<dbReference type="InterPro" id="IPR050812">
    <property type="entry name" value="Preph/Arog_dehydrog"/>
</dbReference>
<keyword evidence="12" id="KW-1185">Reference proteome</keyword>
<dbReference type="GO" id="GO:0008977">
    <property type="term" value="F:prephenate dehydrogenase (NAD+) activity"/>
    <property type="evidence" value="ECO:0007669"/>
    <property type="project" value="UniProtKB-EC"/>
</dbReference>
<evidence type="ECO:0000256" key="8">
    <source>
        <dbReference type="ARBA" id="ARBA00023141"/>
    </source>
</evidence>
<gene>
    <name evidence="11" type="ORF">DFH01_07640</name>
</gene>
<keyword evidence="5" id="KW-0028">Amino-acid biosynthesis</keyword>
<keyword evidence="6" id="KW-0560">Oxidoreductase</keyword>
<keyword evidence="8" id="KW-0057">Aromatic amino acid biosynthesis</keyword>
<evidence type="ECO:0000256" key="2">
    <source>
        <dbReference type="ARBA" id="ARBA00007964"/>
    </source>
</evidence>
<dbReference type="NCBIfam" id="NF005694">
    <property type="entry name" value="PRK07502.1"/>
    <property type="match status" value="1"/>
</dbReference>
<sequence>MAADAPTAQGAPEPLFQRLCLIGVGLIGSSIARVARARGDIARTLVVTARSQATLDRVRELGLADVVEEDAAKAVEGADGVIFCIPVGAYAEVMARIAPHLAPGAIVSDVGSTKGSVVRDLTPLLPKGVHLVPAHPMAGTEHSGPDAGFAELFEGRYTMLTPLAGSDPQAVQKIAELWRRCGSMVETLDPVTHDKIVAIVSHLPHLIAFTICSTADDLAEETKEQVLKFAAGGFRDFTRIAASDPTMWRDVFLNNREALLEMLGRFVEDAHALGRAVRWGQADYIEDRINRGRKIRRGLIERHQA</sequence>
<keyword evidence="7" id="KW-0520">NAD</keyword>
<evidence type="ECO:0000256" key="7">
    <source>
        <dbReference type="ARBA" id="ARBA00023027"/>
    </source>
</evidence>
<dbReference type="Proteomes" id="UP000245765">
    <property type="component" value="Unassembled WGS sequence"/>
</dbReference>
<dbReference type="FunFam" id="3.40.50.720:FF:000208">
    <property type="entry name" value="Prephenate dehydrogenase"/>
    <property type="match status" value="1"/>
</dbReference>
<dbReference type="RefSeq" id="WP_109869723.1">
    <property type="nucleotide sequence ID" value="NZ_QGNA01000001.1"/>
</dbReference>
<evidence type="ECO:0000313" key="12">
    <source>
        <dbReference type="Proteomes" id="UP000245765"/>
    </source>
</evidence>
<feature type="domain" description="Prephenate/arogenate dehydrogenase" evidence="10">
    <location>
        <begin position="17"/>
        <end position="305"/>
    </location>
</feature>
<dbReference type="InterPro" id="IPR046825">
    <property type="entry name" value="PDH_C"/>
</dbReference>
<evidence type="ECO:0000256" key="9">
    <source>
        <dbReference type="ARBA" id="ARBA00049260"/>
    </source>
</evidence>
<dbReference type="FunFam" id="1.10.3660.10:FF:000003">
    <property type="entry name" value="Prephenate dehydrogenase"/>
    <property type="match status" value="1"/>
</dbReference>
<evidence type="ECO:0000256" key="5">
    <source>
        <dbReference type="ARBA" id="ARBA00022605"/>
    </source>
</evidence>
<evidence type="ECO:0000256" key="3">
    <source>
        <dbReference type="ARBA" id="ARBA00012068"/>
    </source>
</evidence>
<dbReference type="AlphaFoldDB" id="A0A317FL58"/>
<dbReference type="PANTHER" id="PTHR21363:SF0">
    <property type="entry name" value="PREPHENATE DEHYDROGENASE [NADP(+)]"/>
    <property type="match status" value="1"/>
</dbReference>
<dbReference type="InterPro" id="IPR003099">
    <property type="entry name" value="Prephen_DH"/>
</dbReference>
<comment type="similarity">
    <text evidence="2">Belongs to the prephenate/arogenate dehydrogenase family.</text>
</comment>
<evidence type="ECO:0000256" key="4">
    <source>
        <dbReference type="ARBA" id="ARBA00022498"/>
    </source>
</evidence>
<dbReference type="GO" id="GO:0004665">
    <property type="term" value="F:prephenate dehydrogenase (NADP+) activity"/>
    <property type="evidence" value="ECO:0007669"/>
    <property type="project" value="InterPro"/>
</dbReference>
<reference evidence="12" key="1">
    <citation type="submission" date="2018-05" db="EMBL/GenBank/DDBJ databases">
        <authorList>
            <person name="Du Z."/>
            <person name="Wang X."/>
        </authorList>
    </citation>
    <scope>NUCLEOTIDE SEQUENCE [LARGE SCALE GENOMIC DNA]</scope>
    <source>
        <strain evidence="12">CQN31</strain>
    </source>
</reference>
<dbReference type="SUPFAM" id="SSF51735">
    <property type="entry name" value="NAD(P)-binding Rossmann-fold domains"/>
    <property type="match status" value="1"/>
</dbReference>
<dbReference type="EC" id="1.3.1.12" evidence="3"/>
<dbReference type="GO" id="GO:0070403">
    <property type="term" value="F:NAD+ binding"/>
    <property type="evidence" value="ECO:0007669"/>
    <property type="project" value="InterPro"/>
</dbReference>
<dbReference type="Gene3D" id="1.10.3660.10">
    <property type="entry name" value="6-phosphogluconate dehydrogenase C-terminal like domain"/>
    <property type="match status" value="1"/>
</dbReference>
<dbReference type="Pfam" id="PF02153">
    <property type="entry name" value="PDH_N"/>
    <property type="match status" value="1"/>
</dbReference>
<evidence type="ECO:0000313" key="11">
    <source>
        <dbReference type="EMBL" id="PWS39102.1"/>
    </source>
</evidence>
<proteinExistence type="inferred from homology"/>
<dbReference type="Gene3D" id="3.40.50.720">
    <property type="entry name" value="NAD(P)-binding Rossmann-like Domain"/>
    <property type="match status" value="1"/>
</dbReference>
<comment type="catalytic activity">
    <reaction evidence="9">
        <text>prephenate + NAD(+) = 3-(4-hydroxyphenyl)pyruvate + CO2 + NADH</text>
        <dbReference type="Rhea" id="RHEA:13869"/>
        <dbReference type="ChEBI" id="CHEBI:16526"/>
        <dbReference type="ChEBI" id="CHEBI:29934"/>
        <dbReference type="ChEBI" id="CHEBI:36242"/>
        <dbReference type="ChEBI" id="CHEBI:57540"/>
        <dbReference type="ChEBI" id="CHEBI:57945"/>
        <dbReference type="EC" id="1.3.1.12"/>
    </reaction>
</comment>
<comment type="pathway">
    <text evidence="1">Amino-acid biosynthesis; L-tyrosine biosynthesis; (4-hydroxyphenyl)pyruvate from prephenate (NAD(+) route): step 1/1.</text>
</comment>
<evidence type="ECO:0000259" key="10">
    <source>
        <dbReference type="PROSITE" id="PS51176"/>
    </source>
</evidence>
<dbReference type="Pfam" id="PF20463">
    <property type="entry name" value="PDH_C"/>
    <property type="match status" value="1"/>
</dbReference>
<organism evidence="11 12">
    <name type="scientific">Falsiroseomonas bella</name>
    <dbReference type="NCBI Taxonomy" id="2184016"/>
    <lineage>
        <taxon>Bacteria</taxon>
        <taxon>Pseudomonadati</taxon>
        <taxon>Pseudomonadota</taxon>
        <taxon>Alphaproteobacteria</taxon>
        <taxon>Acetobacterales</taxon>
        <taxon>Roseomonadaceae</taxon>
        <taxon>Falsiroseomonas</taxon>
    </lineage>
</organism>
<dbReference type="OrthoDB" id="9802008at2"/>
<comment type="caution">
    <text evidence="11">The sequence shown here is derived from an EMBL/GenBank/DDBJ whole genome shotgun (WGS) entry which is preliminary data.</text>
</comment>
<dbReference type="SUPFAM" id="SSF48179">
    <property type="entry name" value="6-phosphogluconate dehydrogenase C-terminal domain-like"/>
    <property type="match status" value="1"/>
</dbReference>
<dbReference type="InterPro" id="IPR008927">
    <property type="entry name" value="6-PGluconate_DH-like_C_sf"/>
</dbReference>
<accession>A0A317FL58</accession>
<evidence type="ECO:0000256" key="1">
    <source>
        <dbReference type="ARBA" id="ARBA00005067"/>
    </source>
</evidence>
<name>A0A317FL58_9PROT</name>
<protein>
    <recommendedName>
        <fullName evidence="3">prephenate dehydrogenase</fullName>
        <ecNumber evidence="3">1.3.1.12</ecNumber>
    </recommendedName>
</protein>
<dbReference type="GO" id="GO:0006571">
    <property type="term" value="P:tyrosine biosynthetic process"/>
    <property type="evidence" value="ECO:0007669"/>
    <property type="project" value="UniProtKB-KW"/>
</dbReference>
<dbReference type="PANTHER" id="PTHR21363">
    <property type="entry name" value="PREPHENATE DEHYDROGENASE"/>
    <property type="match status" value="1"/>
</dbReference>
<dbReference type="InterPro" id="IPR046826">
    <property type="entry name" value="PDH_N"/>
</dbReference>
<evidence type="ECO:0000256" key="6">
    <source>
        <dbReference type="ARBA" id="ARBA00023002"/>
    </source>
</evidence>
<dbReference type="PROSITE" id="PS51176">
    <property type="entry name" value="PDH_ADH"/>
    <property type="match status" value="1"/>
</dbReference>
<dbReference type="EMBL" id="QGNA01000001">
    <property type="protein sequence ID" value="PWS39102.1"/>
    <property type="molecule type" value="Genomic_DNA"/>
</dbReference>
<keyword evidence="4" id="KW-0827">Tyrosine biosynthesis</keyword>
<dbReference type="InterPro" id="IPR036291">
    <property type="entry name" value="NAD(P)-bd_dom_sf"/>
</dbReference>